<evidence type="ECO:0000313" key="4">
    <source>
        <dbReference type="RefSeq" id="XP_030988106.1"/>
    </source>
</evidence>
<evidence type="ECO:0000256" key="1">
    <source>
        <dbReference type="SAM" id="MobiDB-lite"/>
    </source>
</evidence>
<reference evidence="4" key="3">
    <citation type="submission" date="2025-08" db="UniProtKB">
        <authorList>
            <consortium name="RefSeq"/>
        </authorList>
    </citation>
    <scope>IDENTIFICATION</scope>
    <source>
        <strain evidence="4">NI907</strain>
    </source>
</reference>
<feature type="signal peptide" evidence="2">
    <location>
        <begin position="1"/>
        <end position="18"/>
    </location>
</feature>
<reference evidence="4" key="1">
    <citation type="journal article" date="2019" name="Mol. Biol. Evol.">
        <title>Blast fungal genomes show frequent chromosomal changes, gene gains and losses, and effector gene turnover.</title>
        <authorList>
            <person name="Gomez Luciano L.B."/>
            <person name="Jason Tsai I."/>
            <person name="Chuma I."/>
            <person name="Tosa Y."/>
            <person name="Chen Y.H."/>
            <person name="Li J.Y."/>
            <person name="Li M.Y."/>
            <person name="Jade Lu M.Y."/>
            <person name="Nakayashiki H."/>
            <person name="Li W.H."/>
        </authorList>
    </citation>
    <scope>NUCLEOTIDE SEQUENCE</scope>
    <source>
        <strain evidence="4">NI907</strain>
    </source>
</reference>
<accession>A0A6P8BLV4</accession>
<feature type="chain" id="PRO_5027947707" evidence="2">
    <location>
        <begin position="19"/>
        <end position="391"/>
    </location>
</feature>
<gene>
    <name evidence="4" type="ORF">PgNI_01204</name>
</gene>
<dbReference type="GeneID" id="41956193"/>
<organism evidence="3 4">
    <name type="scientific">Pyricularia grisea</name>
    <name type="common">Crabgrass-specific blast fungus</name>
    <name type="synonym">Magnaporthe grisea</name>
    <dbReference type="NCBI Taxonomy" id="148305"/>
    <lineage>
        <taxon>Eukaryota</taxon>
        <taxon>Fungi</taxon>
        <taxon>Dikarya</taxon>
        <taxon>Ascomycota</taxon>
        <taxon>Pezizomycotina</taxon>
        <taxon>Sordariomycetes</taxon>
        <taxon>Sordariomycetidae</taxon>
        <taxon>Magnaporthales</taxon>
        <taxon>Pyriculariaceae</taxon>
        <taxon>Pyricularia</taxon>
    </lineage>
</organism>
<sequence length="391" mass="40166">MKFLITSGLLALAGLAAAEVPQEHSHEFLLTAMDELLQDSNPLEIKSSVFALLGNAAAAEATDKVAAADLDCLQQIVADQAFTNAKAKNDVTGMVNALMFRTLERNTGSVGLASKLCTTVKATNPEIAALTQIQDPASAEGKANNKQTILNLAVQIAAVGGDPTEANNAGTFEPGTIGDPTGAGNTCDDLDDPKGCIFTKNLLVQEATADEIKAAVAAGGAGNGNNNATIGGGNGKQNNNTTINDGQSCNENNNNNGNGTNQDNGNQNQGGSSSNIQSFTGALGGAAPAVSFSSGADRPFTVNGNTFTTANAALTRSCDIQNNACFNAANSGQLTGGTQQCQQQQQECIASVAQSAAAASKVKRFYKLGGRLLLAWDLSSWRVFGSCDFFM</sequence>
<feature type="compositionally biased region" description="Low complexity" evidence="1">
    <location>
        <begin position="236"/>
        <end position="278"/>
    </location>
</feature>
<proteinExistence type="predicted"/>
<keyword evidence="3" id="KW-1185">Reference proteome</keyword>
<feature type="compositionally biased region" description="Low complexity" evidence="1">
    <location>
        <begin position="218"/>
        <end position="229"/>
    </location>
</feature>
<evidence type="ECO:0000313" key="3">
    <source>
        <dbReference type="Proteomes" id="UP000515153"/>
    </source>
</evidence>
<dbReference type="RefSeq" id="XP_030988106.1">
    <property type="nucleotide sequence ID" value="XM_031121279.1"/>
</dbReference>
<feature type="region of interest" description="Disordered" evidence="1">
    <location>
        <begin position="218"/>
        <end position="278"/>
    </location>
</feature>
<reference evidence="4" key="2">
    <citation type="submission" date="2019-10" db="EMBL/GenBank/DDBJ databases">
        <authorList>
            <consortium name="NCBI Genome Project"/>
        </authorList>
    </citation>
    <scope>NUCLEOTIDE SEQUENCE</scope>
    <source>
        <strain evidence="4">NI907</strain>
    </source>
</reference>
<keyword evidence="2" id="KW-0732">Signal</keyword>
<dbReference type="AlphaFoldDB" id="A0A6P8BLV4"/>
<evidence type="ECO:0000256" key="2">
    <source>
        <dbReference type="SAM" id="SignalP"/>
    </source>
</evidence>
<protein>
    <submittedName>
        <fullName evidence="4">Uncharacterized protein</fullName>
    </submittedName>
</protein>
<dbReference type="Proteomes" id="UP000515153">
    <property type="component" value="Unplaced"/>
</dbReference>
<dbReference type="KEGG" id="pgri:PgNI_01204"/>
<name>A0A6P8BLV4_PYRGI</name>